<protein>
    <submittedName>
        <fullName evidence="1">Uncharacterized protein</fullName>
    </submittedName>
</protein>
<dbReference type="Proteomes" id="UP000226442">
    <property type="component" value="Unassembled WGS sequence"/>
</dbReference>
<keyword evidence="2" id="KW-1185">Reference proteome</keyword>
<evidence type="ECO:0000313" key="2">
    <source>
        <dbReference type="Proteomes" id="UP000226442"/>
    </source>
</evidence>
<dbReference type="RefSeq" id="WP_096828973.1">
    <property type="nucleotide sequence ID" value="NZ_NXIB02000001.1"/>
</dbReference>
<sequence>MADDYELLNLGGLTSLITNINVSLWGNQIVFECIYDPTGHRSPYSIVFQDCRDISWEVFHPEDVKDPEADLIGFHLGEDAHRTAALIHTDIFEISILYGSFSIHKEENINSPIADLETEVLTSNTPAVLCK</sequence>
<name>A0A2G4F6Q6_9CYAN</name>
<gene>
    <name evidence="1" type="ORF">CP500_000450</name>
</gene>
<dbReference type="AlphaFoldDB" id="A0A2G4F6Q6"/>
<reference evidence="1" key="1">
    <citation type="submission" date="2017-10" db="EMBL/GenBank/DDBJ databases">
        <title>Draft genome sequence of the planktic cyanobacteria Tychonema bourrellyi isolated from alpine lentic freshwater.</title>
        <authorList>
            <person name="Tett A."/>
            <person name="Armanini F."/>
            <person name="Asnicar F."/>
            <person name="Boscaini A."/>
            <person name="Pasolli E."/>
            <person name="Zolfo M."/>
            <person name="Donati C."/>
            <person name="Salmaso N."/>
            <person name="Segata N."/>
        </authorList>
    </citation>
    <scope>NUCLEOTIDE SEQUENCE</scope>
    <source>
        <strain evidence="1">FEM_GT703</strain>
    </source>
</reference>
<proteinExistence type="predicted"/>
<dbReference type="EMBL" id="NXIB02000001">
    <property type="protein sequence ID" value="PHX57440.1"/>
    <property type="molecule type" value="Genomic_DNA"/>
</dbReference>
<dbReference type="OrthoDB" id="458061at2"/>
<accession>A0A2G4F6Q6</accession>
<evidence type="ECO:0000313" key="1">
    <source>
        <dbReference type="EMBL" id="PHX57440.1"/>
    </source>
</evidence>
<comment type="caution">
    <text evidence="1">The sequence shown here is derived from an EMBL/GenBank/DDBJ whole genome shotgun (WGS) entry which is preliminary data.</text>
</comment>
<organism evidence="1 2">
    <name type="scientific">Tychonema bourrellyi FEM_GT703</name>
    <dbReference type="NCBI Taxonomy" id="2040638"/>
    <lineage>
        <taxon>Bacteria</taxon>
        <taxon>Bacillati</taxon>
        <taxon>Cyanobacteriota</taxon>
        <taxon>Cyanophyceae</taxon>
        <taxon>Oscillatoriophycideae</taxon>
        <taxon>Oscillatoriales</taxon>
        <taxon>Microcoleaceae</taxon>
        <taxon>Tychonema</taxon>
    </lineage>
</organism>